<dbReference type="EMBL" id="UFVQ01000003">
    <property type="protein sequence ID" value="STD11591.1"/>
    <property type="molecule type" value="Genomic_DNA"/>
</dbReference>
<reference evidence="1" key="3">
    <citation type="submission" date="2018-11" db="EMBL/GenBank/DDBJ databases">
        <title>Proposal to divide the Flavobacteriaceae and reorganize its genera based on Amino Acid Identity values calculated from whole genome sequences.</title>
        <authorList>
            <person name="Nicholson A.C."/>
            <person name="Gulvik C.A."/>
            <person name="Whitney A.M."/>
            <person name="Humrighouse B.W."/>
            <person name="Bell M."/>
            <person name="Holmes B."/>
            <person name="Steigerwalt A."/>
            <person name="Villarma A."/>
            <person name="Sheth M."/>
            <person name="Batra D."/>
            <person name="Pryor J."/>
            <person name="Bernardet J.-F."/>
            <person name="Hugo C."/>
            <person name="Kampfer P."/>
            <person name="Newman J."/>
            <person name="Mcquiston J.R."/>
        </authorList>
    </citation>
    <scope>NUCLEOTIDE SEQUENCE [LARGE SCALE GENOMIC DNA]</scope>
    <source>
        <strain evidence="1">G0188</strain>
    </source>
</reference>
<evidence type="ECO:0000313" key="3">
    <source>
        <dbReference type="Proteomes" id="UP000255224"/>
    </source>
</evidence>
<dbReference type="EMBL" id="CP033920">
    <property type="protein sequence ID" value="AZA47735.1"/>
    <property type="molecule type" value="Genomic_DNA"/>
</dbReference>
<protein>
    <submittedName>
        <fullName evidence="2">Uncharacterized protein</fullName>
    </submittedName>
</protein>
<accession>A0A376EPP1</accession>
<evidence type="ECO:0000313" key="1">
    <source>
        <dbReference type="EMBL" id="AZA47735.1"/>
    </source>
</evidence>
<keyword evidence="4" id="KW-1185">Reference proteome</keyword>
<gene>
    <name evidence="1" type="ORF">EG346_05810</name>
    <name evidence="2" type="ORF">NCTC13533_05055</name>
</gene>
<evidence type="ECO:0000313" key="2">
    <source>
        <dbReference type="EMBL" id="STD11591.1"/>
    </source>
</evidence>
<dbReference type="KEGG" id="ccau:EG346_05810"/>
<proteinExistence type="predicted"/>
<dbReference type="AlphaFoldDB" id="A0A376EPP1"/>
<reference evidence="4" key="2">
    <citation type="submission" date="2018-11" db="EMBL/GenBank/DDBJ databases">
        <title>Proposal to divide the Flavobacteriaceae and reorganize its genera based on Amino Acid Identity values calculated from whole genome sequences.</title>
        <authorList>
            <person name="Nicholson A.C."/>
            <person name="Gulvik C.A."/>
            <person name="Whitney A.M."/>
            <person name="Humrighouse B.W."/>
            <person name="Bell M."/>
            <person name="Holmes B."/>
            <person name="Steigerwalt A.G."/>
            <person name="Villarma A."/>
            <person name="Sheth M."/>
            <person name="Batra D."/>
            <person name="Pryor J."/>
            <person name="Bernardet J.-F."/>
            <person name="Hugo C."/>
            <person name="Kampfer P."/>
            <person name="Newman J."/>
            <person name="McQuiston J.R."/>
        </authorList>
    </citation>
    <scope>NUCLEOTIDE SEQUENCE [LARGE SCALE GENOMIC DNA]</scope>
    <source>
        <strain evidence="4">G0188</strain>
    </source>
</reference>
<dbReference type="Proteomes" id="UP000255224">
    <property type="component" value="Unassembled WGS sequence"/>
</dbReference>
<reference evidence="2 3" key="1">
    <citation type="submission" date="2018-06" db="EMBL/GenBank/DDBJ databases">
        <authorList>
            <consortium name="Pathogen Informatics"/>
            <person name="Doyle S."/>
        </authorList>
    </citation>
    <scope>NUCLEOTIDE SEQUENCE [LARGE SCALE GENOMIC DNA]</scope>
    <source>
        <strain evidence="2 3">NCTC13533</strain>
    </source>
</reference>
<sequence length="177" mass="21144">MEQIIIKLIDFLKFNDWESYKDLKSELLSIDTKNLILRILNEKRIRDSDVKALLLVIPELWKDFNLEDWMYIIRKVDRSANYRILIDNEPCFEDIRFLYNWIGIDSVKLYKNESGLPDKYKKSLDRVFPVLLIDPMRDGELYKENFQDGTFGNIKYFRDMKIRLINQGANASPLPNL</sequence>
<dbReference type="Proteomes" id="UP000273270">
    <property type="component" value="Chromosome"/>
</dbReference>
<organism evidence="2 3">
    <name type="scientific">Chryseobacterium carnipullorum</name>
    <dbReference type="NCBI Taxonomy" id="1124835"/>
    <lineage>
        <taxon>Bacteria</taxon>
        <taxon>Pseudomonadati</taxon>
        <taxon>Bacteroidota</taxon>
        <taxon>Flavobacteriia</taxon>
        <taxon>Flavobacteriales</taxon>
        <taxon>Weeksellaceae</taxon>
        <taxon>Chryseobacterium group</taxon>
        <taxon>Chryseobacterium</taxon>
    </lineage>
</organism>
<evidence type="ECO:0000313" key="4">
    <source>
        <dbReference type="Proteomes" id="UP000273270"/>
    </source>
</evidence>
<accession>A0A3G6M339</accession>
<dbReference type="RefSeq" id="WP_123877286.1">
    <property type="nucleotide sequence ID" value="NZ_CP033920.1"/>
</dbReference>
<dbReference type="OrthoDB" id="1375276at2"/>
<name>A0A376EPP1_CHRCU</name>